<dbReference type="AlphaFoldDB" id="A0A5C6D0H5"/>
<evidence type="ECO:0000313" key="1">
    <source>
        <dbReference type="EMBL" id="TWU28676.1"/>
    </source>
</evidence>
<comment type="caution">
    <text evidence="1">The sequence shown here is derived from an EMBL/GenBank/DDBJ whole genome shotgun (WGS) entry which is preliminary data.</text>
</comment>
<proteinExistence type="predicted"/>
<accession>A0A5C6D0H5</accession>
<reference evidence="1 2" key="1">
    <citation type="submission" date="2019-02" db="EMBL/GenBank/DDBJ databases">
        <title>Deep-cultivation of Planctomycetes and their phenomic and genomic characterization uncovers novel biology.</title>
        <authorList>
            <person name="Wiegand S."/>
            <person name="Jogler M."/>
            <person name="Boedeker C."/>
            <person name="Pinto D."/>
            <person name="Vollmers J."/>
            <person name="Rivas-Marin E."/>
            <person name="Kohn T."/>
            <person name="Peeters S.H."/>
            <person name="Heuer A."/>
            <person name="Rast P."/>
            <person name="Oberbeckmann S."/>
            <person name="Bunk B."/>
            <person name="Jeske O."/>
            <person name="Meyerdierks A."/>
            <person name="Storesund J.E."/>
            <person name="Kallscheuer N."/>
            <person name="Luecker S."/>
            <person name="Lage O.M."/>
            <person name="Pohl T."/>
            <person name="Merkel B.J."/>
            <person name="Hornburger P."/>
            <person name="Mueller R.-W."/>
            <person name="Bruemmer F."/>
            <person name="Labrenz M."/>
            <person name="Spormann A.M."/>
            <person name="Op Den Camp H."/>
            <person name="Overmann J."/>
            <person name="Amann R."/>
            <person name="Jetten M.S.M."/>
            <person name="Mascher T."/>
            <person name="Medema M.H."/>
            <person name="Devos D.P."/>
            <person name="Kaster A.-K."/>
            <person name="Ovreas L."/>
            <person name="Rohde M."/>
            <person name="Galperin M.Y."/>
            <person name="Jogler C."/>
        </authorList>
    </citation>
    <scope>NUCLEOTIDE SEQUENCE [LARGE SCALE GENOMIC DNA]</scope>
    <source>
        <strain evidence="1 2">Pla144</strain>
    </source>
</reference>
<protein>
    <submittedName>
        <fullName evidence="1">Uncharacterized protein</fullName>
    </submittedName>
</protein>
<evidence type="ECO:0000313" key="2">
    <source>
        <dbReference type="Proteomes" id="UP000318437"/>
    </source>
</evidence>
<keyword evidence="2" id="KW-1185">Reference proteome</keyword>
<organism evidence="1 2">
    <name type="scientific">Bythopirellula polymerisocia</name>
    <dbReference type="NCBI Taxonomy" id="2528003"/>
    <lineage>
        <taxon>Bacteria</taxon>
        <taxon>Pseudomonadati</taxon>
        <taxon>Planctomycetota</taxon>
        <taxon>Planctomycetia</taxon>
        <taxon>Pirellulales</taxon>
        <taxon>Lacipirellulaceae</taxon>
        <taxon>Bythopirellula</taxon>
    </lineage>
</organism>
<name>A0A5C6D0H5_9BACT</name>
<dbReference type="EMBL" id="SJPS01000002">
    <property type="protein sequence ID" value="TWU28676.1"/>
    <property type="molecule type" value="Genomic_DNA"/>
</dbReference>
<dbReference type="Proteomes" id="UP000318437">
    <property type="component" value="Unassembled WGS sequence"/>
</dbReference>
<gene>
    <name evidence="1" type="ORF">Pla144_19680</name>
</gene>
<sequence length="43" mass="4868">MSTPGLRERKKIRGEAAPLSIARHTRIKCQSSLTLDQGNSRFR</sequence>